<proteinExistence type="predicted"/>
<feature type="region of interest" description="Disordered" evidence="1">
    <location>
        <begin position="753"/>
        <end position="789"/>
    </location>
</feature>
<feature type="compositionally biased region" description="Basic and acidic residues" evidence="1">
    <location>
        <begin position="681"/>
        <end position="698"/>
    </location>
</feature>
<feature type="region of interest" description="Disordered" evidence="1">
    <location>
        <begin position="111"/>
        <end position="725"/>
    </location>
</feature>
<protein>
    <submittedName>
        <fullName evidence="2">Uncharacterized protein</fullName>
    </submittedName>
</protein>
<feature type="compositionally biased region" description="Polar residues" evidence="1">
    <location>
        <begin position="582"/>
        <end position="592"/>
    </location>
</feature>
<feature type="compositionally biased region" description="Polar residues" evidence="1">
    <location>
        <begin position="518"/>
        <end position="535"/>
    </location>
</feature>
<reference evidence="2" key="1">
    <citation type="journal article" date="2023" name="Genome Biol. Evol.">
        <title>First Whole Genome Sequence and Flow Cytometry Genome Size Data for the Lichen-Forming Fungus Ramalina farinacea (Ascomycota).</title>
        <authorList>
            <person name="Llewellyn T."/>
            <person name="Mian S."/>
            <person name="Hill R."/>
            <person name="Leitch I.J."/>
            <person name="Gaya E."/>
        </authorList>
    </citation>
    <scope>NUCLEOTIDE SEQUENCE</scope>
    <source>
        <strain evidence="2">LIQ254RAFAR</strain>
    </source>
</reference>
<feature type="compositionally biased region" description="Polar residues" evidence="1">
    <location>
        <begin position="70"/>
        <end position="85"/>
    </location>
</feature>
<dbReference type="AlphaFoldDB" id="A0AA43TV73"/>
<keyword evidence="3" id="KW-1185">Reference proteome</keyword>
<feature type="compositionally biased region" description="Basic and acidic residues" evidence="1">
    <location>
        <begin position="632"/>
        <end position="657"/>
    </location>
</feature>
<evidence type="ECO:0000313" key="3">
    <source>
        <dbReference type="Proteomes" id="UP001161017"/>
    </source>
</evidence>
<dbReference type="Proteomes" id="UP001161017">
    <property type="component" value="Unassembled WGS sequence"/>
</dbReference>
<evidence type="ECO:0000256" key="1">
    <source>
        <dbReference type="SAM" id="MobiDB-lite"/>
    </source>
</evidence>
<gene>
    <name evidence="2" type="ORF">OHK93_008337</name>
</gene>
<feature type="compositionally biased region" description="Basic and acidic residues" evidence="1">
    <location>
        <begin position="52"/>
        <end position="67"/>
    </location>
</feature>
<name>A0AA43TV73_9LECA</name>
<organism evidence="2 3">
    <name type="scientific">Ramalina farinacea</name>
    <dbReference type="NCBI Taxonomy" id="258253"/>
    <lineage>
        <taxon>Eukaryota</taxon>
        <taxon>Fungi</taxon>
        <taxon>Dikarya</taxon>
        <taxon>Ascomycota</taxon>
        <taxon>Pezizomycotina</taxon>
        <taxon>Lecanoromycetes</taxon>
        <taxon>OSLEUM clade</taxon>
        <taxon>Lecanoromycetidae</taxon>
        <taxon>Lecanorales</taxon>
        <taxon>Lecanorineae</taxon>
        <taxon>Ramalinaceae</taxon>
        <taxon>Ramalina</taxon>
    </lineage>
</organism>
<feature type="compositionally biased region" description="Basic and acidic residues" evidence="1">
    <location>
        <begin position="112"/>
        <end position="125"/>
    </location>
</feature>
<feature type="compositionally biased region" description="Low complexity" evidence="1">
    <location>
        <begin position="210"/>
        <end position="219"/>
    </location>
</feature>
<dbReference type="EMBL" id="JAPUFD010000008">
    <property type="protein sequence ID" value="MDI1489059.1"/>
    <property type="molecule type" value="Genomic_DNA"/>
</dbReference>
<feature type="region of interest" description="Disordered" evidence="1">
    <location>
        <begin position="1"/>
        <end position="98"/>
    </location>
</feature>
<sequence length="819" mass="90205">MTDNGRQPPDQQLNQQRQQQPHPAYCEEFSEEAQATVPETRQSANIAPKRSKPSEHSKAKKPMRDEFSDSGYSSHTYGTLNSSLDSKLDNAPSGASGATIHNAIVPFAGEPDVIKNRAQSPEKDVAAGAPKRSRSKHRRDGGASARRRECGCDQCRAAARPTHLLVDPYRTSTRPSAQPPPRHRTPAPPSPQSRRTPQIAMPLREHTRSRPSASSRPRPVSYHGGAAPDPRYVPVQPTYLLDHAPDARQTAYPFLQPSYPPQPTFYQAAPPPAPAPPPPPAPQDYFQPMQPHLYEIQPQMVPPPRPPTRQWTSERPPSRPQSMFYAPPPPQPVYDYEYGEDPIYTGMIDPQPQQQSLEHSLSRRDPYSSLREAYTGRPYVPSSEDSRRMPPPPPPPPKIRPEPRPQIRHAATAAPTVYADPQSVSHDQPRQSRKPSFDSSPPPRSRRPSLARPSLRTSEDKNVSFDSLERGIHSLKLEPIPTNTASNSSSKSRRRSSVYGGHGDSVLRELEGDVEAYQATQRLRSNTNTSNSATPISPLATNEDILSRVPLGTRKKTDSSETGSRASQRSGGSGSGLRARRPSNNDVGSTSSRENKEGRDSNTGNVALRFNPEGVNVKMQGGIDGRAINLRKSKDGDKGDLELSIGSKDESKSDRRKQLTAAHQQTERTVPALSGAPTVRQIEHSTHQHHQQERRGRETPVSVGSRPSLAGRERSRRRYSYVEGGSGGVREVHHEEGGYAITRIGSRDPYQAVADDSGARMASKDRSGNGGRPSDYAMVRTGSGGLRDEEYRGAGGARIIGERIVTTMRSRRSSRYSYD</sequence>
<feature type="compositionally biased region" description="Low complexity" evidence="1">
    <location>
        <begin position="7"/>
        <end position="23"/>
    </location>
</feature>
<accession>A0AA43TV73</accession>
<feature type="compositionally biased region" description="Basic and acidic residues" evidence="1">
    <location>
        <begin position="457"/>
        <end position="476"/>
    </location>
</feature>
<feature type="compositionally biased region" description="Pro residues" evidence="1">
    <location>
        <begin position="258"/>
        <end position="282"/>
    </location>
</feature>
<evidence type="ECO:0000313" key="2">
    <source>
        <dbReference type="EMBL" id="MDI1489059.1"/>
    </source>
</evidence>
<comment type="caution">
    <text evidence="2">The sequence shown here is derived from an EMBL/GenBank/DDBJ whole genome shotgun (WGS) entry which is preliminary data.</text>
</comment>
<feature type="compositionally biased region" description="Pro residues" evidence="1">
    <location>
        <begin position="389"/>
        <end position="398"/>
    </location>
</feature>